<evidence type="ECO:0000313" key="8">
    <source>
        <dbReference type="Proteomes" id="UP000027135"/>
    </source>
</evidence>
<name>A0A067RI08_ZOONE</name>
<gene>
    <name evidence="7" type="ORF">L798_07330</name>
</gene>
<comment type="similarity">
    <text evidence="6">Belongs to the SPT3 family.</text>
</comment>
<dbReference type="AlphaFoldDB" id="A0A067RI08"/>
<evidence type="ECO:0000256" key="4">
    <source>
        <dbReference type="ARBA" id="ARBA00023163"/>
    </source>
</evidence>
<dbReference type="CDD" id="cd07978">
    <property type="entry name" value="HFD_TAF13"/>
    <property type="match status" value="1"/>
</dbReference>
<dbReference type="Proteomes" id="UP000027135">
    <property type="component" value="Unassembled WGS sequence"/>
</dbReference>
<dbReference type="InterPro" id="IPR009072">
    <property type="entry name" value="Histone-fold"/>
</dbReference>
<organism evidence="7 8">
    <name type="scientific">Zootermopsis nevadensis</name>
    <name type="common">Dampwood termite</name>
    <dbReference type="NCBI Taxonomy" id="136037"/>
    <lineage>
        <taxon>Eukaryota</taxon>
        <taxon>Metazoa</taxon>
        <taxon>Ecdysozoa</taxon>
        <taxon>Arthropoda</taxon>
        <taxon>Hexapoda</taxon>
        <taxon>Insecta</taxon>
        <taxon>Pterygota</taxon>
        <taxon>Neoptera</taxon>
        <taxon>Polyneoptera</taxon>
        <taxon>Dictyoptera</taxon>
        <taxon>Blattodea</taxon>
        <taxon>Blattoidea</taxon>
        <taxon>Termitoidae</taxon>
        <taxon>Termopsidae</taxon>
        <taxon>Zootermopsis</taxon>
    </lineage>
</organism>
<accession>A0A067RI08</accession>
<evidence type="ECO:0000313" key="7">
    <source>
        <dbReference type="EMBL" id="KDR18882.1"/>
    </source>
</evidence>
<dbReference type="Pfam" id="PF02269">
    <property type="entry name" value="TFIID-18kDa"/>
    <property type="match status" value="1"/>
</dbReference>
<dbReference type="GO" id="GO:0006357">
    <property type="term" value="P:regulation of transcription by RNA polymerase II"/>
    <property type="evidence" value="ECO:0007669"/>
    <property type="project" value="UniProtKB-ARBA"/>
</dbReference>
<dbReference type="SUPFAM" id="SSF47113">
    <property type="entry name" value="Histone-fold"/>
    <property type="match status" value="1"/>
</dbReference>
<comment type="subcellular location">
    <subcellularLocation>
        <location evidence="1">Nucleus</location>
    </subcellularLocation>
</comment>
<sequence length="325" mass="35996">MTSIIHSSEGESGCDQPIISKGLPVAGSFVTEIQSMMHGFGDARSPLPESASLIESIVQQQQRAVISQAADMATMRGSKCIGPEDILFLLRKDRIKMHRLMKYLAVKDMKKNINSVLLESSLDGDLMLETPRGSGKKQTNLCMDFLRSIDQTGELTDTCTLPVDMVKHERNVRAERSSRVLDETRYLEFVNARRASFVSLKSASKFRELLQTSSDGNFEALKLSGVTYDLLGYMAYETVAQIVDLALLVRRDSLTRPGMPFSRYIPGAGYSTSHTLDSQQIEFADPLTPAEIREALRRYCSCYIGPGAVFTCSAASHARTRLLSC</sequence>
<dbReference type="OMA" id="QFMFNEQ"/>
<dbReference type="PANTHER" id="PTHR11380:SF16">
    <property type="entry name" value="TRANSCRIPTION INITIATION PROTEIN SPT3 HOMOLOG"/>
    <property type="match status" value="1"/>
</dbReference>
<keyword evidence="8" id="KW-1185">Reference proteome</keyword>
<evidence type="ECO:0000256" key="6">
    <source>
        <dbReference type="ARBA" id="ARBA00061274"/>
    </source>
</evidence>
<proteinExistence type="inferred from homology"/>
<evidence type="ECO:0000256" key="1">
    <source>
        <dbReference type="ARBA" id="ARBA00004123"/>
    </source>
</evidence>
<dbReference type="GO" id="GO:0000124">
    <property type="term" value="C:SAGA complex"/>
    <property type="evidence" value="ECO:0007669"/>
    <property type="project" value="UniProtKB-ARBA"/>
</dbReference>
<evidence type="ECO:0000256" key="3">
    <source>
        <dbReference type="ARBA" id="ARBA00023159"/>
    </source>
</evidence>
<dbReference type="STRING" id="136037.A0A067RI08"/>
<dbReference type="GO" id="GO:0046982">
    <property type="term" value="F:protein heterodimerization activity"/>
    <property type="evidence" value="ECO:0007669"/>
    <property type="project" value="InterPro"/>
</dbReference>
<dbReference type="PANTHER" id="PTHR11380">
    <property type="entry name" value="TRANSCRIPTION INITIATION FACTOR TFIID/SUPT3-RELATED"/>
    <property type="match status" value="1"/>
</dbReference>
<reference evidence="7 8" key="1">
    <citation type="journal article" date="2014" name="Nat. Commun.">
        <title>Molecular traces of alternative social organization in a termite genome.</title>
        <authorList>
            <person name="Terrapon N."/>
            <person name="Li C."/>
            <person name="Robertson H.M."/>
            <person name="Ji L."/>
            <person name="Meng X."/>
            <person name="Booth W."/>
            <person name="Chen Z."/>
            <person name="Childers C.P."/>
            <person name="Glastad K.M."/>
            <person name="Gokhale K."/>
            <person name="Gowin J."/>
            <person name="Gronenberg W."/>
            <person name="Hermansen R.A."/>
            <person name="Hu H."/>
            <person name="Hunt B.G."/>
            <person name="Huylmans A.K."/>
            <person name="Khalil S.M."/>
            <person name="Mitchell R.D."/>
            <person name="Munoz-Torres M.C."/>
            <person name="Mustard J.A."/>
            <person name="Pan H."/>
            <person name="Reese J.T."/>
            <person name="Scharf M.E."/>
            <person name="Sun F."/>
            <person name="Vogel H."/>
            <person name="Xiao J."/>
            <person name="Yang W."/>
            <person name="Yang Z."/>
            <person name="Yang Z."/>
            <person name="Zhou J."/>
            <person name="Zhu J."/>
            <person name="Brent C.S."/>
            <person name="Elsik C.G."/>
            <person name="Goodisman M.A."/>
            <person name="Liberles D.A."/>
            <person name="Roe R.M."/>
            <person name="Vargo E.L."/>
            <person name="Vilcinskas A."/>
            <person name="Wang J."/>
            <person name="Bornberg-Bauer E."/>
            <person name="Korb J."/>
            <person name="Zhang G."/>
            <person name="Liebig J."/>
        </authorList>
    </citation>
    <scope>NUCLEOTIDE SEQUENCE [LARGE SCALE GENOMIC DNA]</scope>
    <source>
        <tissue evidence="7">Whole organism</tissue>
    </source>
</reference>
<dbReference type="InParanoid" id="A0A067RI08"/>
<keyword evidence="3" id="KW-0010">Activator</keyword>
<keyword evidence="5" id="KW-0539">Nucleus</keyword>
<dbReference type="GO" id="GO:0006366">
    <property type="term" value="P:transcription by RNA polymerase II"/>
    <property type="evidence" value="ECO:0007669"/>
    <property type="project" value="InterPro"/>
</dbReference>
<keyword evidence="2" id="KW-0805">Transcription regulation</keyword>
<dbReference type="GO" id="GO:0003713">
    <property type="term" value="F:transcription coactivator activity"/>
    <property type="evidence" value="ECO:0007669"/>
    <property type="project" value="TreeGrafter"/>
</dbReference>
<dbReference type="Gene3D" id="1.10.20.10">
    <property type="entry name" value="Histone, subunit A"/>
    <property type="match status" value="1"/>
</dbReference>
<dbReference type="FunCoup" id="A0A067RI08">
    <property type="interactions" value="328"/>
</dbReference>
<keyword evidence="4" id="KW-0804">Transcription</keyword>
<dbReference type="FunFam" id="1.10.20.10:FF:000023">
    <property type="entry name" value="transcription initiation protein SPT3 homolog"/>
    <property type="match status" value="1"/>
</dbReference>
<dbReference type="EMBL" id="KK852669">
    <property type="protein sequence ID" value="KDR18882.1"/>
    <property type="molecule type" value="Genomic_DNA"/>
</dbReference>
<evidence type="ECO:0000256" key="2">
    <source>
        <dbReference type="ARBA" id="ARBA00023015"/>
    </source>
</evidence>
<protein>
    <submittedName>
        <fullName evidence="7">Transcription initiation protein SPT3-like protein</fullName>
    </submittedName>
</protein>
<evidence type="ECO:0000256" key="5">
    <source>
        <dbReference type="ARBA" id="ARBA00023242"/>
    </source>
</evidence>
<dbReference type="GO" id="GO:0005634">
    <property type="term" value="C:nucleus"/>
    <property type="evidence" value="ECO:0007669"/>
    <property type="project" value="UniProtKB-SubCell"/>
</dbReference>
<dbReference type="eggNOG" id="KOG3902">
    <property type="taxonomic scope" value="Eukaryota"/>
</dbReference>
<dbReference type="InterPro" id="IPR003195">
    <property type="entry name" value="TFIID_TAF13"/>
</dbReference>